<evidence type="ECO:0000256" key="7">
    <source>
        <dbReference type="ARBA" id="ARBA00023212"/>
    </source>
</evidence>
<keyword evidence="7" id="KW-0206">Cytoskeleton</keyword>
<keyword evidence="4" id="KW-0597">Phosphoprotein</keyword>
<dbReference type="SMART" id="SM00320">
    <property type="entry name" value="WD40"/>
    <property type="match status" value="12"/>
</dbReference>
<feature type="region of interest" description="Disordered" evidence="10">
    <location>
        <begin position="762"/>
        <end position="816"/>
    </location>
</feature>
<feature type="compositionally biased region" description="Basic and acidic residues" evidence="10">
    <location>
        <begin position="800"/>
        <end position="811"/>
    </location>
</feature>
<feature type="repeat" description="WD" evidence="9">
    <location>
        <begin position="683"/>
        <end position="717"/>
    </location>
</feature>
<feature type="region of interest" description="Disordered" evidence="10">
    <location>
        <begin position="1044"/>
        <end position="1105"/>
    </location>
</feature>
<feature type="domain" description="MABP1/WDR62 second WD40" evidence="12">
    <location>
        <begin position="384"/>
        <end position="716"/>
    </location>
</feature>
<dbReference type="Pfam" id="PF24780">
    <property type="entry name" value="WD40_MABP1-WDR62_1st"/>
    <property type="match status" value="1"/>
</dbReference>
<evidence type="ECO:0000259" key="13">
    <source>
        <dbReference type="Pfam" id="PF24795"/>
    </source>
</evidence>
<evidence type="ECO:0000256" key="2">
    <source>
        <dbReference type="ARBA" id="ARBA00004647"/>
    </source>
</evidence>
<feature type="region of interest" description="Disordered" evidence="10">
    <location>
        <begin position="957"/>
        <end position="989"/>
    </location>
</feature>
<keyword evidence="8" id="KW-0539">Nucleus</keyword>
<feature type="domain" description="MABP1/WDR62 first WD40" evidence="11">
    <location>
        <begin position="51"/>
        <end position="378"/>
    </location>
</feature>
<evidence type="ECO:0000256" key="10">
    <source>
        <dbReference type="SAM" id="MobiDB-lite"/>
    </source>
</evidence>
<dbReference type="InterPro" id="IPR036322">
    <property type="entry name" value="WD40_repeat_dom_sf"/>
</dbReference>
<evidence type="ECO:0000259" key="11">
    <source>
        <dbReference type="Pfam" id="PF24780"/>
    </source>
</evidence>
<proteinExistence type="predicted"/>
<evidence type="ECO:0000313" key="15">
    <source>
        <dbReference type="Proteomes" id="UP000694569"/>
    </source>
</evidence>
<dbReference type="PANTHER" id="PTHR44813:SF1">
    <property type="entry name" value="MITOGEN-ACTIVATED PROTEIN KINASE-BINDING PROTEIN 1"/>
    <property type="match status" value="1"/>
</dbReference>
<dbReference type="GO" id="GO:0043124">
    <property type="term" value="P:negative regulation of canonical NF-kappaB signal transduction"/>
    <property type="evidence" value="ECO:0007669"/>
    <property type="project" value="TreeGrafter"/>
</dbReference>
<organism evidence="14 15">
    <name type="scientific">Leptobrachium leishanense</name>
    <name type="common">Leishan spiny toad</name>
    <dbReference type="NCBI Taxonomy" id="445787"/>
    <lineage>
        <taxon>Eukaryota</taxon>
        <taxon>Metazoa</taxon>
        <taxon>Chordata</taxon>
        <taxon>Craniata</taxon>
        <taxon>Vertebrata</taxon>
        <taxon>Euteleostomi</taxon>
        <taxon>Amphibia</taxon>
        <taxon>Batrachia</taxon>
        <taxon>Anura</taxon>
        <taxon>Pelobatoidea</taxon>
        <taxon>Megophryidae</taxon>
        <taxon>Leptobrachium</taxon>
    </lineage>
</organism>
<feature type="compositionally biased region" description="Basic and acidic residues" evidence="10">
    <location>
        <begin position="1089"/>
        <end position="1101"/>
    </location>
</feature>
<feature type="region of interest" description="Disordered" evidence="10">
    <location>
        <begin position="1349"/>
        <end position="1368"/>
    </location>
</feature>
<dbReference type="PROSITE" id="PS50082">
    <property type="entry name" value="WD_REPEATS_2"/>
    <property type="match status" value="2"/>
</dbReference>
<reference evidence="14" key="1">
    <citation type="submission" date="2025-08" db="UniProtKB">
        <authorList>
            <consortium name="Ensembl"/>
        </authorList>
    </citation>
    <scope>IDENTIFICATION</scope>
</reference>
<feature type="domain" description="MABP1/WRD62 coiled-coil" evidence="13">
    <location>
        <begin position="1373"/>
        <end position="1469"/>
    </location>
</feature>
<dbReference type="OrthoDB" id="6154712at2759"/>
<evidence type="ECO:0000256" key="9">
    <source>
        <dbReference type="PROSITE-ProRule" id="PRU00221"/>
    </source>
</evidence>
<dbReference type="InterPro" id="IPR001680">
    <property type="entry name" value="WD40_rpt"/>
</dbReference>
<dbReference type="PROSITE" id="PS50294">
    <property type="entry name" value="WD_REPEATS_REGION"/>
    <property type="match status" value="1"/>
</dbReference>
<evidence type="ECO:0000256" key="1">
    <source>
        <dbReference type="ARBA" id="ARBA00004123"/>
    </source>
</evidence>
<dbReference type="Pfam" id="PF24795">
    <property type="entry name" value="WDR62-MABP1_CC"/>
    <property type="match status" value="1"/>
</dbReference>
<feature type="repeat" description="WD" evidence="9">
    <location>
        <begin position="404"/>
        <end position="426"/>
    </location>
</feature>
<dbReference type="InterPro" id="IPR056162">
    <property type="entry name" value="WD40_MABP1-WDR62_2nd"/>
</dbReference>
<evidence type="ECO:0000259" key="12">
    <source>
        <dbReference type="Pfam" id="PF24782"/>
    </source>
</evidence>
<dbReference type="GO" id="GO:0000922">
    <property type="term" value="C:spindle pole"/>
    <property type="evidence" value="ECO:0007669"/>
    <property type="project" value="UniProtKB-SubCell"/>
</dbReference>
<keyword evidence="6" id="KW-0677">Repeat</keyword>
<keyword evidence="15" id="KW-1185">Reference proteome</keyword>
<evidence type="ECO:0000313" key="14">
    <source>
        <dbReference type="Ensembl" id="ENSLLEP00000013544.1"/>
    </source>
</evidence>
<reference evidence="14" key="2">
    <citation type="submission" date="2025-09" db="UniProtKB">
        <authorList>
            <consortium name="Ensembl"/>
        </authorList>
    </citation>
    <scope>IDENTIFICATION</scope>
</reference>
<dbReference type="GeneTree" id="ENSGT00940000160719"/>
<dbReference type="InterPro" id="IPR055292">
    <property type="entry name" value="MABP1"/>
</dbReference>
<evidence type="ECO:0008006" key="16">
    <source>
        <dbReference type="Google" id="ProtNLM"/>
    </source>
</evidence>
<comment type="subcellular location">
    <subcellularLocation>
        <location evidence="2">Cytoplasm</location>
        <location evidence="2">Cytoskeleton</location>
        <location evidence="2">Spindle pole</location>
    </subcellularLocation>
    <subcellularLocation>
        <location evidence="1">Nucleus</location>
    </subcellularLocation>
</comment>
<dbReference type="Proteomes" id="UP000694569">
    <property type="component" value="Unplaced"/>
</dbReference>
<evidence type="ECO:0000256" key="4">
    <source>
        <dbReference type="ARBA" id="ARBA00022553"/>
    </source>
</evidence>
<evidence type="ECO:0000256" key="5">
    <source>
        <dbReference type="ARBA" id="ARBA00022574"/>
    </source>
</evidence>
<keyword evidence="3" id="KW-0963">Cytoplasm</keyword>
<dbReference type="GO" id="GO:0005634">
    <property type="term" value="C:nucleus"/>
    <property type="evidence" value="ECO:0007669"/>
    <property type="project" value="UniProtKB-SubCell"/>
</dbReference>
<sequence>MAEESGTNRGGPGLHSPTGRRRSSRGLQGAAASKSQVELEKVLGITVSSNSSITCDANSGLIAYPAGCVVVLLCPRKNKQTHIFNTCSKPFSALSFSPDGKFIVTGDSGHKPAVRVWDAAEKVLVSEMFGHKYGVSCVCFSNDMKYVVSVGYQHDMVVNVWDWKVDNIVAKNKVSSKVTAVSFSEDSSYFVTVGNRHVKFWYMEPAKKHQVNGTVPLVGRSGLLGDLHNNTFCSVACGKGKTAGSTFCISASGILCQFSQKRILEKCIKLKVAASSCLSVTEKFVFCGCEDGIVRIFDAQSLQYLSDLPKPHPLGMDVTLGIDPSVLFAKQADATYPDTCALVYDESNQWLCCVYNDHSLYVWDVNNTRKVGKVYSALYHSSYVWNVEIYPEAEQKALVLHGSFFTCSSDNTIRLWNIEQGSTLNLRRNIYSNDLHKVIYVDNNVQHLKDVSGTSEKSDARDPKRGVRVLKVRPDGHHLASGDRAGSIRIYDLETFEEYLTIEAHDGEVLCLEYSHPLTGLMLLASASRDRLLHVFNVERDYALTQTLDDHSASITSVKFAGEKDQMHMISCGADKSIYFRPAQLVPEGITFHRLHHIVEKTTLYDMDVDVSQKTVAVACQDKNIRFYNVLSGKQERALKGSASGGALLKVQMDPSGTFFATSCSNKNISLFDLHSGECVAAVYGHSDIVTDMKFTYDCRRLITVSGDSCVFIWQLDPAMTCSMRQRLRDIAPKPAKPPANPRRETWITHFLEGSHSSEDFFLDKTSGAEDPSNLTPSRDGLETDPSFLQTNGRLPLWMRKQDGDKKDTPKRSVQNAYQPRGRWAQNDSSLAIRNLLDNACESCVCTPNHDQCDMSFIFDADLDGVEPQNLHHLLEQSEAGEQPPSHHTFIFDVTLDSDIKLQSMESSGSIFYPSSSWDNCREESDFAVEEHHTLSDTFDLGDGTGVTDFFSSLQDREEADSLMSDGGSEAGLDENDSQENSHPSSPDQEKFFMEHFETLTDVYEEKFDNSLSDLLPDDYGSDFVNPRLSISARFHSHCLKNSRDGDLPLLNGHQSTTSGKAPAETECGHQSQPRKPAEKAADGGLLDGLEKRKPTKRSDVSKLTPTLPKLMVNDKAALRTFFPGCWASKDKQTNKGKNKTYMGATASSKAKILRSVSMGENLNTTQVEDQKKTTHLSRPESTMDLFCFEQDESHEPVTLNDKTVLISASHRQIPLDGQEPKARSFLNVTNIISDNVLMPPPAACGVTSRLKKAKSVSNLAKPCGKDESSSCDVQKPKWDSLKVARATEKMVDSHGVPKRRYSSAYRSPVLPDCNRRFSIAEIHTSGSPANYLLPIKLDSESCSPGVFASKDVSESPAPSSSHREESSMKGILSQCEAAIEDLHGAFQKALKVYHEIECCDGSQDEKMQLRSLFSNAFDHIQSAIELVEIGGKANPAGDLDSAGQRSKNPTLDLLEHYSEMLLSLMRQKIDHKPLYCEN</sequence>
<feature type="region of interest" description="Disordered" evidence="10">
    <location>
        <begin position="1"/>
        <end position="33"/>
    </location>
</feature>
<dbReference type="FunFam" id="2.130.10.10:FF:000046">
    <property type="entry name" value="WD repeat-containing protein 62 isoform 1"/>
    <property type="match status" value="1"/>
</dbReference>
<name>A0A8C5MGN8_9ANUR</name>
<evidence type="ECO:0000256" key="8">
    <source>
        <dbReference type="ARBA" id="ARBA00023242"/>
    </source>
</evidence>
<protein>
    <recommendedName>
        <fullName evidence="16">WD repeat domain 62</fullName>
    </recommendedName>
</protein>
<evidence type="ECO:0000256" key="6">
    <source>
        <dbReference type="ARBA" id="ARBA00022737"/>
    </source>
</evidence>
<dbReference type="Gene3D" id="2.130.10.10">
    <property type="entry name" value="YVTN repeat-like/Quinoprotein amine dehydrogenase"/>
    <property type="match status" value="4"/>
</dbReference>
<dbReference type="InterPro" id="IPR015943">
    <property type="entry name" value="WD40/YVTN_repeat-like_dom_sf"/>
</dbReference>
<dbReference type="SUPFAM" id="SSF50978">
    <property type="entry name" value="WD40 repeat-like"/>
    <property type="match status" value="2"/>
</dbReference>
<accession>A0A8C5MGN8</accession>
<dbReference type="InterPro" id="IPR056161">
    <property type="entry name" value="WD40_MABP1-WDR62_1st"/>
</dbReference>
<dbReference type="Pfam" id="PF24782">
    <property type="entry name" value="WD40_MABP1-WDR62_2nd"/>
    <property type="match status" value="1"/>
</dbReference>
<dbReference type="InterPro" id="IPR056364">
    <property type="entry name" value="WDR62-MABP1_CC"/>
</dbReference>
<keyword evidence="5 9" id="KW-0853">WD repeat</keyword>
<dbReference type="Ensembl" id="ENSLLET00000014071.1">
    <property type="protein sequence ID" value="ENSLLEP00000013544.1"/>
    <property type="gene ID" value="ENSLLEG00000008568.1"/>
</dbReference>
<dbReference type="GO" id="GO:0005737">
    <property type="term" value="C:cytoplasm"/>
    <property type="evidence" value="ECO:0007669"/>
    <property type="project" value="TreeGrafter"/>
</dbReference>
<dbReference type="PANTHER" id="PTHR44813">
    <property type="entry name" value="MITOGEN-ACTIVATED PROTEIN KINASE-BINDING PROTEIN 1"/>
    <property type="match status" value="1"/>
</dbReference>
<evidence type="ECO:0000256" key="3">
    <source>
        <dbReference type="ARBA" id="ARBA00022490"/>
    </source>
</evidence>
<dbReference type="GO" id="GO:0046330">
    <property type="term" value="P:positive regulation of JNK cascade"/>
    <property type="evidence" value="ECO:0007669"/>
    <property type="project" value="TreeGrafter"/>
</dbReference>